<organism evidence="7 8">
    <name type="scientific">Steinernema carpocapsae</name>
    <name type="common">Entomopathogenic nematode</name>
    <dbReference type="NCBI Taxonomy" id="34508"/>
    <lineage>
        <taxon>Eukaryota</taxon>
        <taxon>Metazoa</taxon>
        <taxon>Ecdysozoa</taxon>
        <taxon>Nematoda</taxon>
        <taxon>Chromadorea</taxon>
        <taxon>Rhabditida</taxon>
        <taxon>Tylenchina</taxon>
        <taxon>Panagrolaimomorpha</taxon>
        <taxon>Strongyloidoidea</taxon>
        <taxon>Steinernematidae</taxon>
        <taxon>Steinernema</taxon>
    </lineage>
</organism>
<keyword evidence="3" id="KW-0256">Endoplasmic reticulum</keyword>
<comment type="caution">
    <text evidence="7">The sequence shown here is derived from an EMBL/GenBank/DDBJ whole genome shotgun (WGS) entry which is preliminary data.</text>
</comment>
<evidence type="ECO:0000256" key="4">
    <source>
        <dbReference type="ARBA" id="ARBA00022989"/>
    </source>
</evidence>
<dbReference type="PANTHER" id="PTHR31394">
    <property type="entry name" value="TRANSMEMBRANE PROTEIN 199"/>
    <property type="match status" value="1"/>
</dbReference>
<evidence type="ECO:0000256" key="3">
    <source>
        <dbReference type="ARBA" id="ARBA00022824"/>
    </source>
</evidence>
<reference evidence="7 8" key="2">
    <citation type="journal article" date="2019" name="G3 (Bethesda)">
        <title>Hybrid Assembly of the Genome of the Entomopathogenic Nematode Steinernema carpocapsae Identifies the X-Chromosome.</title>
        <authorList>
            <person name="Serra L."/>
            <person name="Macchietto M."/>
            <person name="Macias-Munoz A."/>
            <person name="McGill C.J."/>
            <person name="Rodriguez I.M."/>
            <person name="Rodriguez B."/>
            <person name="Murad R."/>
            <person name="Mortazavi A."/>
        </authorList>
    </citation>
    <scope>NUCLEOTIDE SEQUENCE [LARGE SCALE GENOMIC DNA]</scope>
    <source>
        <strain evidence="7 8">ALL</strain>
    </source>
</reference>
<sequence length="241" mass="27275">MWTLREQDYAFVEQLCDCFDASTLKLSSGKLLIEALKDQPITQRILEECRTIIPAEMPFFMAVEKLCPYKAPEAATDNTEYKKRIEALKLLQEERDYMQMTKTIDPSQKYGRDNLMENFGQEMRSANRHLIAVFNTLLTVAGAFAFGFFGIEIAYPHLGLDMVKRMIIGLVLAVVVFFADLYFIIKGLGEDIESDKDAFSSTVLNLKKTAGSKTSCSVLTPSEKLPLEVKKEGKAESKKKR</sequence>
<dbReference type="AlphaFoldDB" id="A0A4U8UTN6"/>
<evidence type="ECO:0000256" key="6">
    <source>
        <dbReference type="SAM" id="Phobius"/>
    </source>
</evidence>
<keyword evidence="8" id="KW-1185">Reference proteome</keyword>
<dbReference type="EMBL" id="AZBU02000001">
    <property type="protein sequence ID" value="TMS36682.1"/>
    <property type="molecule type" value="Genomic_DNA"/>
</dbReference>
<evidence type="ECO:0000256" key="5">
    <source>
        <dbReference type="ARBA" id="ARBA00023136"/>
    </source>
</evidence>
<keyword evidence="2 6" id="KW-0812">Transmembrane</keyword>
<dbReference type="PANTHER" id="PTHR31394:SF1">
    <property type="entry name" value="TRANSMEMBRANE PROTEIN 199"/>
    <property type="match status" value="1"/>
</dbReference>
<protein>
    <recommendedName>
        <fullName evidence="9">Transmembrane protein 199</fullName>
    </recommendedName>
</protein>
<name>A0A4U8UTN6_STECR</name>
<dbReference type="InterPro" id="IPR021013">
    <property type="entry name" value="ATPase_Vma12"/>
</dbReference>
<evidence type="ECO:0000256" key="2">
    <source>
        <dbReference type="ARBA" id="ARBA00022692"/>
    </source>
</evidence>
<gene>
    <name evidence="7" type="ORF">L596_003784</name>
</gene>
<keyword evidence="4 6" id="KW-1133">Transmembrane helix</keyword>
<evidence type="ECO:0000313" key="7">
    <source>
        <dbReference type="EMBL" id="TMS36682.1"/>
    </source>
</evidence>
<dbReference type="GO" id="GO:0005789">
    <property type="term" value="C:endoplasmic reticulum membrane"/>
    <property type="evidence" value="ECO:0007669"/>
    <property type="project" value="UniProtKB-SubCell"/>
</dbReference>
<reference evidence="7 8" key="1">
    <citation type="journal article" date="2015" name="Genome Biol.">
        <title>Comparative genomics of Steinernema reveals deeply conserved gene regulatory networks.</title>
        <authorList>
            <person name="Dillman A.R."/>
            <person name="Macchietto M."/>
            <person name="Porter C.F."/>
            <person name="Rogers A."/>
            <person name="Williams B."/>
            <person name="Antoshechkin I."/>
            <person name="Lee M.M."/>
            <person name="Goodwin Z."/>
            <person name="Lu X."/>
            <person name="Lewis E.E."/>
            <person name="Goodrich-Blair H."/>
            <person name="Stock S.P."/>
            <person name="Adams B.J."/>
            <person name="Sternberg P.W."/>
            <person name="Mortazavi A."/>
        </authorList>
    </citation>
    <scope>NUCLEOTIDE SEQUENCE [LARGE SCALE GENOMIC DNA]</scope>
    <source>
        <strain evidence="7 8">ALL</strain>
    </source>
</reference>
<keyword evidence="5 6" id="KW-0472">Membrane</keyword>
<evidence type="ECO:0008006" key="9">
    <source>
        <dbReference type="Google" id="ProtNLM"/>
    </source>
</evidence>
<evidence type="ECO:0000256" key="1">
    <source>
        <dbReference type="ARBA" id="ARBA00004477"/>
    </source>
</evidence>
<dbReference type="GO" id="GO:0070072">
    <property type="term" value="P:vacuolar proton-transporting V-type ATPase complex assembly"/>
    <property type="evidence" value="ECO:0007669"/>
    <property type="project" value="InterPro"/>
</dbReference>
<dbReference type="OrthoDB" id="19981at2759"/>
<comment type="subcellular location">
    <subcellularLocation>
        <location evidence="1">Endoplasmic reticulum membrane</location>
        <topology evidence="1">Multi-pass membrane protein</topology>
    </subcellularLocation>
</comment>
<feature type="transmembrane region" description="Helical" evidence="6">
    <location>
        <begin position="167"/>
        <end position="185"/>
    </location>
</feature>
<accession>A0A4U8UTN6</accession>
<proteinExistence type="predicted"/>
<dbReference type="Pfam" id="PF11712">
    <property type="entry name" value="Vma12"/>
    <property type="match status" value="1"/>
</dbReference>
<dbReference type="STRING" id="34508.A0A4U8UTN6"/>
<evidence type="ECO:0000313" key="8">
    <source>
        <dbReference type="Proteomes" id="UP000298663"/>
    </source>
</evidence>
<dbReference type="Proteomes" id="UP000298663">
    <property type="component" value="Unassembled WGS sequence"/>
</dbReference>
<feature type="transmembrane region" description="Helical" evidence="6">
    <location>
        <begin position="130"/>
        <end position="155"/>
    </location>
</feature>